<accession>A0ACC0JXQ5</accession>
<evidence type="ECO:0000313" key="1">
    <source>
        <dbReference type="EMBL" id="KAI8428705.1"/>
    </source>
</evidence>
<reference evidence="1 2" key="1">
    <citation type="journal article" date="2022" name="Genome Biol. Evol.">
        <title>The Spruce Budworm Genome: Reconstructing the Evolutionary History of Antifreeze Proteins.</title>
        <authorList>
            <person name="Beliveau C."/>
            <person name="Gagne P."/>
            <person name="Picq S."/>
            <person name="Vernygora O."/>
            <person name="Keeling C.I."/>
            <person name="Pinkney K."/>
            <person name="Doucet D."/>
            <person name="Wen F."/>
            <person name="Johnston J.S."/>
            <person name="Maaroufi H."/>
            <person name="Boyle B."/>
            <person name="Laroche J."/>
            <person name="Dewar K."/>
            <person name="Juretic N."/>
            <person name="Blackburn G."/>
            <person name="Nisole A."/>
            <person name="Brunet B."/>
            <person name="Brandao M."/>
            <person name="Lumley L."/>
            <person name="Duan J."/>
            <person name="Quan G."/>
            <person name="Lucarotti C.J."/>
            <person name="Roe A.D."/>
            <person name="Sperling F.A.H."/>
            <person name="Levesque R.C."/>
            <person name="Cusson M."/>
        </authorList>
    </citation>
    <scope>NUCLEOTIDE SEQUENCE [LARGE SCALE GENOMIC DNA]</scope>
    <source>
        <strain evidence="1">Glfc:IPQL:Cfum</strain>
    </source>
</reference>
<comment type="caution">
    <text evidence="1">The sequence shown here is derived from an EMBL/GenBank/DDBJ whole genome shotgun (WGS) entry which is preliminary data.</text>
</comment>
<keyword evidence="2" id="KW-1185">Reference proteome</keyword>
<gene>
    <name evidence="1" type="ORF">MSG28_007410</name>
</gene>
<proteinExistence type="predicted"/>
<evidence type="ECO:0000313" key="2">
    <source>
        <dbReference type="Proteomes" id="UP001064048"/>
    </source>
</evidence>
<organism evidence="1 2">
    <name type="scientific">Choristoneura fumiferana</name>
    <name type="common">Spruce budworm moth</name>
    <name type="synonym">Archips fumiferana</name>
    <dbReference type="NCBI Taxonomy" id="7141"/>
    <lineage>
        <taxon>Eukaryota</taxon>
        <taxon>Metazoa</taxon>
        <taxon>Ecdysozoa</taxon>
        <taxon>Arthropoda</taxon>
        <taxon>Hexapoda</taxon>
        <taxon>Insecta</taxon>
        <taxon>Pterygota</taxon>
        <taxon>Neoptera</taxon>
        <taxon>Endopterygota</taxon>
        <taxon>Lepidoptera</taxon>
        <taxon>Glossata</taxon>
        <taxon>Ditrysia</taxon>
        <taxon>Tortricoidea</taxon>
        <taxon>Tortricidae</taxon>
        <taxon>Tortricinae</taxon>
        <taxon>Choristoneura</taxon>
    </lineage>
</organism>
<dbReference type="EMBL" id="CM046112">
    <property type="protein sequence ID" value="KAI8428705.1"/>
    <property type="molecule type" value="Genomic_DNA"/>
</dbReference>
<protein>
    <submittedName>
        <fullName evidence="1">Uncharacterized protein</fullName>
    </submittedName>
</protein>
<sequence length="534" mass="60711">MAEKSNDLIHKLEEDPLNRPKIMKQPRKKTLKAKLVEMKDNITVEPLLAGLLIPSMISRFAMANLNLDKACRVNKGFSSEICDALIKKSSGNYSFYEKEVQKLIASIDIWKGIIHTALPCVIIMFLGAWSDRTGKRKICILLPIFGELLTSISNLINVYFFYEIPVEVTVFLETTLTSISGGWMTIFIGVFSYITDITSEETRTFRVGLVNFCMTAGLPIGVGLSGFLLQKMGYYGVFSLTLVLFVITLVYGFMNLKEPDQWLKEKGDPVVERPKNDAAFFDLSHMRETIAVVYRPRAADRRIKVVLTLFCVFILFGPTISEQHIYYLFVRNQLNWDLVKHSIFISFFIVLHSIGAIFSITVLNRKLKMDDALLCTVSVFSKFVGSVWTAFVTTDLGMYIVPILELLHASTFTTLRSIISKVVEKDETAKVNSLFSLAETVAALMFHPFYSWTYMRTLTVFPGTVFMISAALTIPAMIILMFFYIRHKREVKKARSTAFKSEKYNAKDIRLSTTFIEQNDQIDQVSGSMIDKEK</sequence>
<name>A0ACC0JXQ5_CHOFU</name>
<dbReference type="Proteomes" id="UP001064048">
    <property type="component" value="Chromosome 12"/>
</dbReference>